<feature type="compositionally biased region" description="Polar residues" evidence="1">
    <location>
        <begin position="95"/>
        <end position="104"/>
    </location>
</feature>
<evidence type="ECO:0000313" key="2">
    <source>
        <dbReference type="EMBL" id="GHP02937.1"/>
    </source>
</evidence>
<evidence type="ECO:0000313" key="3">
    <source>
        <dbReference type="Proteomes" id="UP000660262"/>
    </source>
</evidence>
<accession>A0A830HCX7</accession>
<feature type="region of interest" description="Disordered" evidence="1">
    <location>
        <begin position="95"/>
        <end position="120"/>
    </location>
</feature>
<dbReference type="EMBL" id="BNJQ01000004">
    <property type="protein sequence ID" value="GHP02937.1"/>
    <property type="molecule type" value="Genomic_DNA"/>
</dbReference>
<name>A0A830HCX7_9CHLO</name>
<reference evidence="2" key="1">
    <citation type="submission" date="2020-10" db="EMBL/GenBank/DDBJ databases">
        <title>Unveiling of a novel bifunctional photoreceptor, Dualchrome1, isolated from a cosmopolitan green alga.</title>
        <authorList>
            <person name="Suzuki S."/>
            <person name="Kawachi M."/>
        </authorList>
    </citation>
    <scope>NUCLEOTIDE SEQUENCE</scope>
    <source>
        <strain evidence="2">NIES 2893</strain>
    </source>
</reference>
<keyword evidence="3" id="KW-1185">Reference proteome</keyword>
<evidence type="ECO:0000256" key="1">
    <source>
        <dbReference type="SAM" id="MobiDB-lite"/>
    </source>
</evidence>
<organism evidence="2 3">
    <name type="scientific">Pycnococcus provasolii</name>
    <dbReference type="NCBI Taxonomy" id="41880"/>
    <lineage>
        <taxon>Eukaryota</taxon>
        <taxon>Viridiplantae</taxon>
        <taxon>Chlorophyta</taxon>
        <taxon>Pseudoscourfieldiophyceae</taxon>
        <taxon>Pseudoscourfieldiales</taxon>
        <taxon>Pycnococcaceae</taxon>
        <taxon>Pycnococcus</taxon>
    </lineage>
</organism>
<protein>
    <submittedName>
        <fullName evidence="2">Uncharacterized protein</fullName>
    </submittedName>
</protein>
<sequence>MPNALAFRAMLSHVHGNVANCAYSLCSTSLFGPLFTSTLLLGTSRLCSHFTSFTRDNGAGDGAPTPTSAPKGISDDEVTRIAALARIPVAPAHTSSVAVASTQGREAKGAQSHHPRSTTALRRGVDDALAFLSKGLDDPHVRARVQGVPPLYSPVEMEWDDNAHQAGGESRFAASRACTSPWRSAVCARSLRANASHTVSDGGGFVYVVERP</sequence>
<gene>
    <name evidence="2" type="ORF">PPROV_000169200</name>
</gene>
<comment type="caution">
    <text evidence="2">The sequence shown here is derived from an EMBL/GenBank/DDBJ whole genome shotgun (WGS) entry which is preliminary data.</text>
</comment>
<dbReference type="AlphaFoldDB" id="A0A830HCX7"/>
<proteinExistence type="predicted"/>
<dbReference type="Proteomes" id="UP000660262">
    <property type="component" value="Unassembled WGS sequence"/>
</dbReference>